<comment type="subcellular location">
    <subcellularLocation>
        <location evidence="1">Cell membrane</location>
        <topology evidence="1">Single-pass membrane protein</topology>
    </subcellularLocation>
</comment>
<evidence type="ECO:0000256" key="1">
    <source>
        <dbReference type="ARBA" id="ARBA00004162"/>
    </source>
</evidence>
<name>A0AA41SPH0_PAPNU</name>
<dbReference type="Proteomes" id="UP001177140">
    <property type="component" value="Unassembled WGS sequence"/>
</dbReference>
<evidence type="ECO:0000256" key="6">
    <source>
        <dbReference type="ARBA" id="ARBA00023136"/>
    </source>
</evidence>
<dbReference type="GO" id="GO:0045087">
    <property type="term" value="P:innate immune response"/>
    <property type="evidence" value="ECO:0007669"/>
    <property type="project" value="InterPro"/>
</dbReference>
<dbReference type="GO" id="GO:0005886">
    <property type="term" value="C:plasma membrane"/>
    <property type="evidence" value="ECO:0007669"/>
    <property type="project" value="UniProtKB-SubCell"/>
</dbReference>
<evidence type="ECO:0000256" key="7">
    <source>
        <dbReference type="ARBA" id="ARBA00023157"/>
    </source>
</evidence>
<feature type="non-terminal residue" evidence="9">
    <location>
        <position position="217"/>
    </location>
</feature>
<dbReference type="Pfam" id="PF23577">
    <property type="entry name" value="LysM_RLK"/>
    <property type="match status" value="1"/>
</dbReference>
<dbReference type="InterPro" id="IPR018392">
    <property type="entry name" value="LysM"/>
</dbReference>
<evidence type="ECO:0000259" key="8">
    <source>
        <dbReference type="PROSITE" id="PS51782"/>
    </source>
</evidence>
<keyword evidence="7" id="KW-1015">Disulfide bond</keyword>
<keyword evidence="5" id="KW-1133">Transmembrane helix</keyword>
<sequence length="217" mass="24273">MVPIGRRREGKIKFDLGLGIWGVLFVFSSIGGVECQCERLCLALASYTVWEGSNLTFISQLFNTNDQEILKYNARVLSKDAIGVGDRLNVSFSCDCLEGGRLGHLFTYTLKPGDTYEKLGETYYANLTTVADLTRDNPRYSDPTRILDGSPVNVTVNCSCGDEKESDYRFFLTYPLLPRDNLGDLANQFNVSSNILRGHNPNTDFRSGKGLVFIPWK</sequence>
<dbReference type="EMBL" id="JAJJMA010188628">
    <property type="protein sequence ID" value="MCL7038263.1"/>
    <property type="molecule type" value="Genomic_DNA"/>
</dbReference>
<dbReference type="SMART" id="SM00257">
    <property type="entry name" value="LysM"/>
    <property type="match status" value="2"/>
</dbReference>
<keyword evidence="4" id="KW-0732">Signal</keyword>
<dbReference type="AlphaFoldDB" id="A0AA41SPH0"/>
<comment type="caution">
    <text evidence="9">The sequence shown here is derived from an EMBL/GenBank/DDBJ whole genome shotgun (WGS) entry which is preliminary data.</text>
</comment>
<dbReference type="PROSITE" id="PS51782">
    <property type="entry name" value="LYSM"/>
    <property type="match status" value="1"/>
</dbReference>
<dbReference type="InterPro" id="IPR036779">
    <property type="entry name" value="LysM_dom_sf"/>
</dbReference>
<keyword evidence="3" id="KW-0812">Transmembrane</keyword>
<protein>
    <recommendedName>
        <fullName evidence="8">LysM domain-containing protein</fullName>
    </recommendedName>
</protein>
<dbReference type="CDD" id="cd00118">
    <property type="entry name" value="LysM"/>
    <property type="match status" value="1"/>
</dbReference>
<dbReference type="GO" id="GO:0019199">
    <property type="term" value="F:transmembrane receptor protein kinase activity"/>
    <property type="evidence" value="ECO:0007669"/>
    <property type="project" value="InterPro"/>
</dbReference>
<evidence type="ECO:0000256" key="4">
    <source>
        <dbReference type="ARBA" id="ARBA00022729"/>
    </source>
</evidence>
<dbReference type="InterPro" id="IPR044812">
    <property type="entry name" value="CERK1/LYK3-like"/>
</dbReference>
<proteinExistence type="predicted"/>
<organism evidence="9 10">
    <name type="scientific">Papaver nudicaule</name>
    <name type="common">Iceland poppy</name>
    <dbReference type="NCBI Taxonomy" id="74823"/>
    <lineage>
        <taxon>Eukaryota</taxon>
        <taxon>Viridiplantae</taxon>
        <taxon>Streptophyta</taxon>
        <taxon>Embryophyta</taxon>
        <taxon>Tracheophyta</taxon>
        <taxon>Spermatophyta</taxon>
        <taxon>Magnoliopsida</taxon>
        <taxon>Ranunculales</taxon>
        <taxon>Papaveraceae</taxon>
        <taxon>Papaveroideae</taxon>
        <taxon>Papaver</taxon>
    </lineage>
</organism>
<dbReference type="Gene3D" id="3.10.350.10">
    <property type="entry name" value="LysM domain"/>
    <property type="match status" value="1"/>
</dbReference>
<dbReference type="PANTHER" id="PTHR46204">
    <property type="entry name" value="CHITIN ELICITOR RECEPTOR KINASE 1-RELATED"/>
    <property type="match status" value="1"/>
</dbReference>
<evidence type="ECO:0000313" key="9">
    <source>
        <dbReference type="EMBL" id="MCL7038263.1"/>
    </source>
</evidence>
<dbReference type="Pfam" id="PF01476">
    <property type="entry name" value="LysM"/>
    <property type="match status" value="2"/>
</dbReference>
<gene>
    <name evidence="9" type="ORF">MKW94_006920</name>
</gene>
<keyword evidence="6" id="KW-0472">Membrane</keyword>
<dbReference type="InterPro" id="IPR057097">
    <property type="entry name" value="LysM_RLK3/10"/>
</dbReference>
<accession>A0AA41SPH0</accession>
<feature type="domain" description="LysM" evidence="8">
    <location>
        <begin position="45"/>
        <end position="90"/>
    </location>
</feature>
<keyword evidence="2" id="KW-1003">Cell membrane</keyword>
<dbReference type="PANTHER" id="PTHR46204:SF2">
    <property type="entry name" value="CHITIN ELICITOR RECEPTOR KINASE 1"/>
    <property type="match status" value="1"/>
</dbReference>
<evidence type="ECO:0000256" key="2">
    <source>
        <dbReference type="ARBA" id="ARBA00022475"/>
    </source>
</evidence>
<evidence type="ECO:0000256" key="3">
    <source>
        <dbReference type="ARBA" id="ARBA00022692"/>
    </source>
</evidence>
<reference evidence="9" key="1">
    <citation type="submission" date="2022-03" db="EMBL/GenBank/DDBJ databases">
        <title>A functionally conserved STORR gene fusion in Papaver species that diverged 16.8 million years ago.</title>
        <authorList>
            <person name="Catania T."/>
        </authorList>
    </citation>
    <scope>NUCLEOTIDE SEQUENCE</scope>
    <source>
        <strain evidence="9">S-191538</strain>
    </source>
</reference>
<keyword evidence="10" id="KW-1185">Reference proteome</keyword>
<evidence type="ECO:0000256" key="5">
    <source>
        <dbReference type="ARBA" id="ARBA00022989"/>
    </source>
</evidence>
<evidence type="ECO:0000313" key="10">
    <source>
        <dbReference type="Proteomes" id="UP001177140"/>
    </source>
</evidence>